<sequence length="537" mass="60280">MCNGRSIENYGDATDVSLAGCQISQSHGRENLASQGFIIYLCWIPSHVGILGNEQADKAAKSATISKNGTVPIGDFKTHIKLLLYSKWQEHWNVESENKFHAVKPTVGSWPSLKNRKADTVLTRLRIGHTRFTHRHLLLGDPSPMCSECNCIMSVHHMLSACSNFNSQRLRFFNSTTISLPALLGETPHVHLFAFLKAIGLYSLILNMAYFLLFFLPSRVGEEALHEKLSPLFASCFSCSSSIPPRVGRAWRPIRRVHQGKRRGWEYPEPVAAFPCWAPWWAVPSGPEFFCIHCLDKSRKPLFSGRQCVQEASAENYFDKFFILKRKSSSNEKFHSVSPFLVEKTISGYLGEIPSVRKLRSGDLLVEISSQMQAQIIIKLNNLASIPVTVAPHASLNFSKGVVSCGELLNTSIEETADKLKSQGVTHVRRISMRKAGQLLDTKHLVLTFRGFKIPESIKAGYMKLAVRHYFRNPLRCFKCQRFSHSKASCRGTLTCARCAEASHDSSIVQHPKNVLISKVRILPSLAPVLHGNLRRR</sequence>
<keyword evidence="3" id="KW-1185">Reference proteome</keyword>
<evidence type="ECO:0000313" key="3">
    <source>
        <dbReference type="Proteomes" id="UP000499080"/>
    </source>
</evidence>
<protein>
    <submittedName>
        <fullName evidence="2">Uncharacterized protein</fullName>
    </submittedName>
</protein>
<dbReference type="OrthoDB" id="6435860at2759"/>
<feature type="transmembrane region" description="Helical" evidence="1">
    <location>
        <begin position="192"/>
        <end position="216"/>
    </location>
</feature>
<organism evidence="2 3">
    <name type="scientific">Araneus ventricosus</name>
    <name type="common">Orbweaver spider</name>
    <name type="synonym">Epeira ventricosa</name>
    <dbReference type="NCBI Taxonomy" id="182803"/>
    <lineage>
        <taxon>Eukaryota</taxon>
        <taxon>Metazoa</taxon>
        <taxon>Ecdysozoa</taxon>
        <taxon>Arthropoda</taxon>
        <taxon>Chelicerata</taxon>
        <taxon>Arachnida</taxon>
        <taxon>Araneae</taxon>
        <taxon>Araneomorphae</taxon>
        <taxon>Entelegynae</taxon>
        <taxon>Araneoidea</taxon>
        <taxon>Araneidae</taxon>
        <taxon>Araneus</taxon>
    </lineage>
</organism>
<comment type="caution">
    <text evidence="2">The sequence shown here is derived from an EMBL/GenBank/DDBJ whole genome shotgun (WGS) entry which is preliminary data.</text>
</comment>
<dbReference type="EMBL" id="BGPR01005997">
    <property type="protein sequence ID" value="GBN15210.1"/>
    <property type="molecule type" value="Genomic_DNA"/>
</dbReference>
<evidence type="ECO:0000313" key="2">
    <source>
        <dbReference type="EMBL" id="GBN15210.1"/>
    </source>
</evidence>
<keyword evidence="1" id="KW-1133">Transmembrane helix</keyword>
<dbReference type="InterPro" id="IPR012337">
    <property type="entry name" value="RNaseH-like_sf"/>
</dbReference>
<keyword evidence="1" id="KW-0812">Transmembrane</keyword>
<dbReference type="Proteomes" id="UP000499080">
    <property type="component" value="Unassembled WGS sequence"/>
</dbReference>
<evidence type="ECO:0000256" key="1">
    <source>
        <dbReference type="SAM" id="Phobius"/>
    </source>
</evidence>
<name>A0A4Y2LM63_ARAVE</name>
<dbReference type="SUPFAM" id="SSF53098">
    <property type="entry name" value="Ribonuclease H-like"/>
    <property type="match status" value="1"/>
</dbReference>
<gene>
    <name evidence="2" type="ORF">AVEN_23020_1</name>
</gene>
<proteinExistence type="predicted"/>
<keyword evidence="1" id="KW-0472">Membrane</keyword>
<reference evidence="2 3" key="1">
    <citation type="journal article" date="2019" name="Sci. Rep.">
        <title>Orb-weaving spider Araneus ventricosus genome elucidates the spidroin gene catalogue.</title>
        <authorList>
            <person name="Kono N."/>
            <person name="Nakamura H."/>
            <person name="Ohtoshi R."/>
            <person name="Moran D.A.P."/>
            <person name="Shinohara A."/>
            <person name="Yoshida Y."/>
            <person name="Fujiwara M."/>
            <person name="Mori M."/>
            <person name="Tomita M."/>
            <person name="Arakawa K."/>
        </authorList>
    </citation>
    <scope>NUCLEOTIDE SEQUENCE [LARGE SCALE GENOMIC DNA]</scope>
</reference>
<accession>A0A4Y2LM63</accession>
<dbReference type="AlphaFoldDB" id="A0A4Y2LM63"/>